<comment type="caution">
    <text evidence="3">The sequence shown here is derived from an EMBL/GenBank/DDBJ whole genome shotgun (WGS) entry which is preliminary data.</text>
</comment>
<keyword evidence="2" id="KW-0472">Membrane</keyword>
<feature type="transmembrane region" description="Helical" evidence="2">
    <location>
        <begin position="29"/>
        <end position="48"/>
    </location>
</feature>
<dbReference type="AlphaFoldDB" id="A0AAD4R3T2"/>
<feature type="region of interest" description="Disordered" evidence="1">
    <location>
        <begin position="220"/>
        <end position="241"/>
    </location>
</feature>
<organism evidence="3 4">
    <name type="scientific">Ditylenchus destructor</name>
    <dbReference type="NCBI Taxonomy" id="166010"/>
    <lineage>
        <taxon>Eukaryota</taxon>
        <taxon>Metazoa</taxon>
        <taxon>Ecdysozoa</taxon>
        <taxon>Nematoda</taxon>
        <taxon>Chromadorea</taxon>
        <taxon>Rhabditida</taxon>
        <taxon>Tylenchina</taxon>
        <taxon>Tylenchomorpha</taxon>
        <taxon>Sphaerularioidea</taxon>
        <taxon>Anguinidae</taxon>
        <taxon>Anguininae</taxon>
        <taxon>Ditylenchus</taxon>
    </lineage>
</organism>
<feature type="transmembrane region" description="Helical" evidence="2">
    <location>
        <begin position="54"/>
        <end position="73"/>
    </location>
</feature>
<keyword evidence="2" id="KW-1133">Transmembrane helix</keyword>
<name>A0AAD4R3T2_9BILA</name>
<sequence>MHNLDYHWAERDPVALTPDDMKYKETSDLCALIMITGCIIETIGMLCADEKYKLMAICGVIGMAMYGMVFYVHYCKFYARLGNPLIGAVLCSVFFIILAIRNIAYFGEIAFKGPADWEMTFGQLFFEPYNLNQSQPLKNAIATPTTPSRSTRRGTPHLLASLIVIVSVPFIAFQFFCLQVFYLDGRDHYRLWKSSNCHDLFCTHTNYQYCGGRAEASIPRTPGGGLNHRNDYEPKVNPNRSGKTLGHYGYEREPRQCPQSDIQLNGIPSAPPADNSLESEQLLTISLPSSSSQKKIAYVTPHVRSYLEQPD</sequence>
<evidence type="ECO:0000313" key="3">
    <source>
        <dbReference type="EMBL" id="KAI1708070.1"/>
    </source>
</evidence>
<feature type="transmembrane region" description="Helical" evidence="2">
    <location>
        <begin position="158"/>
        <end position="183"/>
    </location>
</feature>
<protein>
    <submittedName>
        <fullName evidence="3">Uncharacterized protein</fullName>
    </submittedName>
</protein>
<feature type="transmembrane region" description="Helical" evidence="2">
    <location>
        <begin position="85"/>
        <end position="104"/>
    </location>
</feature>
<evidence type="ECO:0000256" key="2">
    <source>
        <dbReference type="SAM" id="Phobius"/>
    </source>
</evidence>
<dbReference type="Proteomes" id="UP001201812">
    <property type="component" value="Unassembled WGS sequence"/>
</dbReference>
<accession>A0AAD4R3T2</accession>
<proteinExistence type="predicted"/>
<evidence type="ECO:0000256" key="1">
    <source>
        <dbReference type="SAM" id="MobiDB-lite"/>
    </source>
</evidence>
<gene>
    <name evidence="3" type="ORF">DdX_12015</name>
</gene>
<dbReference type="EMBL" id="JAKKPZ010000037">
    <property type="protein sequence ID" value="KAI1708070.1"/>
    <property type="molecule type" value="Genomic_DNA"/>
</dbReference>
<evidence type="ECO:0000313" key="4">
    <source>
        <dbReference type="Proteomes" id="UP001201812"/>
    </source>
</evidence>
<feature type="region of interest" description="Disordered" evidence="1">
    <location>
        <begin position="260"/>
        <end position="279"/>
    </location>
</feature>
<keyword evidence="4" id="KW-1185">Reference proteome</keyword>
<reference evidence="3" key="1">
    <citation type="submission" date="2022-01" db="EMBL/GenBank/DDBJ databases">
        <title>Genome Sequence Resource for Two Populations of Ditylenchus destructor, the Migratory Endoparasitic Phytonematode.</title>
        <authorList>
            <person name="Zhang H."/>
            <person name="Lin R."/>
            <person name="Xie B."/>
        </authorList>
    </citation>
    <scope>NUCLEOTIDE SEQUENCE</scope>
    <source>
        <strain evidence="3">BazhouSP</strain>
    </source>
</reference>
<keyword evidence="2" id="KW-0812">Transmembrane</keyword>